<dbReference type="EMBL" id="LAZR01057508">
    <property type="protein sequence ID" value="KKK71934.1"/>
    <property type="molecule type" value="Genomic_DNA"/>
</dbReference>
<gene>
    <name evidence="1" type="ORF">LCGC14_2908960</name>
</gene>
<evidence type="ECO:0000313" key="1">
    <source>
        <dbReference type="EMBL" id="KKK71934.1"/>
    </source>
</evidence>
<reference evidence="1" key="1">
    <citation type="journal article" date="2015" name="Nature">
        <title>Complex archaea that bridge the gap between prokaryotes and eukaryotes.</title>
        <authorList>
            <person name="Spang A."/>
            <person name="Saw J.H."/>
            <person name="Jorgensen S.L."/>
            <person name="Zaremba-Niedzwiedzka K."/>
            <person name="Martijn J."/>
            <person name="Lind A.E."/>
            <person name="van Eijk R."/>
            <person name="Schleper C."/>
            <person name="Guy L."/>
            <person name="Ettema T.J."/>
        </authorList>
    </citation>
    <scope>NUCLEOTIDE SEQUENCE</scope>
</reference>
<feature type="non-terminal residue" evidence="1">
    <location>
        <position position="94"/>
    </location>
</feature>
<accession>A0A0F8ZZW1</accession>
<sequence length="94" mass="10622">MLDLSKGEDIIGSVFNMVTVIEKVSNDIWGNAVYLCRCECGKRFNRVSQSIRNPKVKSCGCWRKRRGENSSNWKGAGDLGSSYICHIKTHARVR</sequence>
<protein>
    <submittedName>
        <fullName evidence="1">Uncharacterized protein</fullName>
    </submittedName>
</protein>
<dbReference type="AlphaFoldDB" id="A0A0F8ZZW1"/>
<organism evidence="1">
    <name type="scientific">marine sediment metagenome</name>
    <dbReference type="NCBI Taxonomy" id="412755"/>
    <lineage>
        <taxon>unclassified sequences</taxon>
        <taxon>metagenomes</taxon>
        <taxon>ecological metagenomes</taxon>
    </lineage>
</organism>
<proteinExistence type="predicted"/>
<comment type="caution">
    <text evidence="1">The sequence shown here is derived from an EMBL/GenBank/DDBJ whole genome shotgun (WGS) entry which is preliminary data.</text>
</comment>
<name>A0A0F8ZZW1_9ZZZZ</name>